<feature type="transmembrane region" description="Helical" evidence="1">
    <location>
        <begin position="24"/>
        <end position="41"/>
    </location>
</feature>
<keyword evidence="1" id="KW-1133">Transmembrane helix</keyword>
<dbReference type="Proteomes" id="UP001066276">
    <property type="component" value="Chromosome 9"/>
</dbReference>
<evidence type="ECO:0000313" key="2">
    <source>
        <dbReference type="EMBL" id="KAJ1103232.1"/>
    </source>
</evidence>
<reference evidence="2" key="1">
    <citation type="journal article" date="2022" name="bioRxiv">
        <title>Sequencing and chromosome-scale assembly of the giantPleurodeles waltlgenome.</title>
        <authorList>
            <person name="Brown T."/>
            <person name="Elewa A."/>
            <person name="Iarovenko S."/>
            <person name="Subramanian E."/>
            <person name="Araus A.J."/>
            <person name="Petzold A."/>
            <person name="Susuki M."/>
            <person name="Suzuki K.-i.T."/>
            <person name="Hayashi T."/>
            <person name="Toyoda A."/>
            <person name="Oliveira C."/>
            <person name="Osipova E."/>
            <person name="Leigh N.D."/>
            <person name="Simon A."/>
            <person name="Yun M.H."/>
        </authorList>
    </citation>
    <scope>NUCLEOTIDE SEQUENCE</scope>
    <source>
        <strain evidence="2">20211129_DDA</strain>
        <tissue evidence="2">Liver</tissue>
    </source>
</reference>
<accession>A0AAV7MLH4</accession>
<gene>
    <name evidence="2" type="ORF">NDU88_000659</name>
</gene>
<sequence>MEPLPQARLSPSGRQEHPLRMVESLRPVVAVVAMVACLLFLEATGIPSSSQKDTLLLATRGHASLVTGSLLAFRAITFWTQVTVRQRPQWVRSRRVHDLRPSAGIRLEDAAFIACSCYDRPMRLKVLKFGEWALSWLPS</sequence>
<protein>
    <submittedName>
        <fullName evidence="2">Uncharacterized protein</fullName>
    </submittedName>
</protein>
<keyword evidence="3" id="KW-1185">Reference proteome</keyword>
<evidence type="ECO:0000313" key="3">
    <source>
        <dbReference type="Proteomes" id="UP001066276"/>
    </source>
</evidence>
<proteinExistence type="predicted"/>
<feature type="transmembrane region" description="Helical" evidence="1">
    <location>
        <begin position="61"/>
        <end position="84"/>
    </location>
</feature>
<comment type="caution">
    <text evidence="2">The sequence shown here is derived from an EMBL/GenBank/DDBJ whole genome shotgun (WGS) entry which is preliminary data.</text>
</comment>
<organism evidence="2 3">
    <name type="scientific">Pleurodeles waltl</name>
    <name type="common">Iberian ribbed newt</name>
    <dbReference type="NCBI Taxonomy" id="8319"/>
    <lineage>
        <taxon>Eukaryota</taxon>
        <taxon>Metazoa</taxon>
        <taxon>Chordata</taxon>
        <taxon>Craniata</taxon>
        <taxon>Vertebrata</taxon>
        <taxon>Euteleostomi</taxon>
        <taxon>Amphibia</taxon>
        <taxon>Batrachia</taxon>
        <taxon>Caudata</taxon>
        <taxon>Salamandroidea</taxon>
        <taxon>Salamandridae</taxon>
        <taxon>Pleurodelinae</taxon>
        <taxon>Pleurodeles</taxon>
    </lineage>
</organism>
<keyword evidence="1" id="KW-0812">Transmembrane</keyword>
<name>A0AAV7MLH4_PLEWA</name>
<dbReference type="EMBL" id="JANPWB010000013">
    <property type="protein sequence ID" value="KAJ1103232.1"/>
    <property type="molecule type" value="Genomic_DNA"/>
</dbReference>
<keyword evidence="1" id="KW-0472">Membrane</keyword>
<evidence type="ECO:0000256" key="1">
    <source>
        <dbReference type="SAM" id="Phobius"/>
    </source>
</evidence>
<dbReference type="AlphaFoldDB" id="A0AAV7MLH4"/>